<sequence>MRQRITPQQLSYALSQQDFDQSIESLNSSIADLDQLKPSWLQFCREKSQLARESFSFLFRQWVRLHRNGYPATDQDYLRLVEREMFELKQVYIALFNLHPGLVYEQKDLSPELFIWLMLELEFSHQLHHLHSALNLVQDIDEEIAMLMFLKAKAANLDLIVAQSIEGGVVVKHWCFDLLKRRQTLSIGLTKHWLKNKSLDEPQVHSTLAKFDVEESIEWISTQENDENYLFELLLCKHDRGTWFRKRFGTDESALTSDKVMTYAKLLELREFRQFTPSNKMAPIQLALSAQPSWLEVALEYFTTLGDDDENEGEEWLFALYVVYGEKFPLKPHELGIEYDWNEAKEVVQSWCEDDKHYTSNPMRLGEVLSYQSTLRAMQHPWVPERYRVWLWRQVCMHGRVYMPWHWAMPSYQQDWLFDKLKQQTAASERFNLRNQNATVGY</sequence>
<evidence type="ECO:0000313" key="1">
    <source>
        <dbReference type="EMBL" id="NOH72443.1"/>
    </source>
</evidence>
<protein>
    <submittedName>
        <fullName evidence="1">Uncharacterized protein</fullName>
    </submittedName>
</protein>
<organism evidence="1 2">
    <name type="scientific">Vibrio pectenicida</name>
    <dbReference type="NCBI Taxonomy" id="62763"/>
    <lineage>
        <taxon>Bacteria</taxon>
        <taxon>Pseudomonadati</taxon>
        <taxon>Pseudomonadota</taxon>
        <taxon>Gammaproteobacteria</taxon>
        <taxon>Vibrionales</taxon>
        <taxon>Vibrionaceae</taxon>
        <taxon>Vibrio</taxon>
    </lineage>
</organism>
<dbReference type="RefSeq" id="WP_171361591.1">
    <property type="nucleotide sequence ID" value="NZ_VTXC01000040.1"/>
</dbReference>
<comment type="caution">
    <text evidence="1">The sequence shown here is derived from an EMBL/GenBank/DDBJ whole genome shotgun (WGS) entry which is preliminary data.</text>
</comment>
<dbReference type="EMBL" id="VTXC01000040">
    <property type="protein sequence ID" value="NOH72443.1"/>
    <property type="molecule type" value="Genomic_DNA"/>
</dbReference>
<accession>A0A7Y4A0U5</accession>
<name>A0A7Y4A0U5_9VIBR</name>
<dbReference type="Proteomes" id="UP000565719">
    <property type="component" value="Unassembled WGS sequence"/>
</dbReference>
<reference evidence="1 2" key="1">
    <citation type="submission" date="2019-09" db="EMBL/GenBank/DDBJ databases">
        <title>Draft genome sequencing and comparative genomics of hatchery-associated Vibrios.</title>
        <authorList>
            <person name="Kehlet-Delgado H."/>
            <person name="Mueller R.S."/>
        </authorList>
    </citation>
    <scope>NUCLEOTIDE SEQUENCE [LARGE SCALE GENOMIC DNA]</scope>
    <source>
        <strain evidence="1 2">99-46-Y</strain>
    </source>
</reference>
<proteinExistence type="predicted"/>
<dbReference type="AlphaFoldDB" id="A0A7Y4A0U5"/>
<evidence type="ECO:0000313" key="2">
    <source>
        <dbReference type="Proteomes" id="UP000565719"/>
    </source>
</evidence>
<gene>
    <name evidence="1" type="ORF">F0225_13995</name>
</gene>